<comment type="caution">
    <text evidence="2">The sequence shown here is derived from an EMBL/GenBank/DDBJ whole genome shotgun (WGS) entry which is preliminary data.</text>
</comment>
<dbReference type="GeneID" id="36556648"/>
<organism evidence="2 3">
    <name type="scientific">Aspergillus steynii IBT 23096</name>
    <dbReference type="NCBI Taxonomy" id="1392250"/>
    <lineage>
        <taxon>Eukaryota</taxon>
        <taxon>Fungi</taxon>
        <taxon>Dikarya</taxon>
        <taxon>Ascomycota</taxon>
        <taxon>Pezizomycotina</taxon>
        <taxon>Eurotiomycetes</taxon>
        <taxon>Eurotiomycetidae</taxon>
        <taxon>Eurotiales</taxon>
        <taxon>Aspergillaceae</taxon>
        <taxon>Aspergillus</taxon>
        <taxon>Aspergillus subgen. Circumdati</taxon>
    </lineage>
</organism>
<dbReference type="AlphaFoldDB" id="A0A2I2GBP3"/>
<evidence type="ECO:0000313" key="2">
    <source>
        <dbReference type="EMBL" id="PLB50296.1"/>
    </source>
</evidence>
<keyword evidence="1" id="KW-1133">Transmembrane helix</keyword>
<dbReference type="EMBL" id="MSFO01000003">
    <property type="protein sequence ID" value="PLB50296.1"/>
    <property type="molecule type" value="Genomic_DNA"/>
</dbReference>
<feature type="transmembrane region" description="Helical" evidence="1">
    <location>
        <begin position="38"/>
        <end position="57"/>
    </location>
</feature>
<keyword evidence="1" id="KW-0812">Transmembrane</keyword>
<accession>A0A2I2GBP3</accession>
<dbReference type="VEuPathDB" id="FungiDB:P170DRAFT_435497"/>
<gene>
    <name evidence="2" type="ORF">P170DRAFT_435497</name>
</gene>
<protein>
    <submittedName>
        <fullName evidence="2">Uncharacterized protein</fullName>
    </submittedName>
</protein>
<name>A0A2I2GBP3_9EURO</name>
<evidence type="ECO:0000256" key="1">
    <source>
        <dbReference type="SAM" id="Phobius"/>
    </source>
</evidence>
<sequence>MDSVGAGKIGLRVSTPMTEDVSGPGEVHPDKTIVYRRICFSCLTPFLLLAFLGQYGFRPKFLPPSLAPWGMDSGWILGDNRKQESGQKGKILSLEGSPASGTEISRLRPTVQEHQGVMGRQHEARRQEGRLDKCRESAVGVDGRNSRTISAADRSLLLAWYLTLGGREQNGWP</sequence>
<dbReference type="Proteomes" id="UP000234275">
    <property type="component" value="Unassembled WGS sequence"/>
</dbReference>
<proteinExistence type="predicted"/>
<evidence type="ECO:0000313" key="3">
    <source>
        <dbReference type="Proteomes" id="UP000234275"/>
    </source>
</evidence>
<dbReference type="RefSeq" id="XP_024705598.1">
    <property type="nucleotide sequence ID" value="XM_024848949.1"/>
</dbReference>
<reference evidence="2 3" key="1">
    <citation type="submission" date="2016-12" db="EMBL/GenBank/DDBJ databases">
        <title>The genomes of Aspergillus section Nigri reveals drivers in fungal speciation.</title>
        <authorList>
            <consortium name="DOE Joint Genome Institute"/>
            <person name="Vesth T.C."/>
            <person name="Nybo J."/>
            <person name="Theobald S."/>
            <person name="Brandl J."/>
            <person name="Frisvad J.C."/>
            <person name="Nielsen K.F."/>
            <person name="Lyhne E.K."/>
            <person name="Kogle M.E."/>
            <person name="Kuo A."/>
            <person name="Riley R."/>
            <person name="Clum A."/>
            <person name="Nolan M."/>
            <person name="Lipzen A."/>
            <person name="Salamov A."/>
            <person name="Henrissat B."/>
            <person name="Wiebenga A."/>
            <person name="De Vries R.P."/>
            <person name="Grigoriev I.V."/>
            <person name="Mortensen U.H."/>
            <person name="Andersen M.R."/>
            <person name="Baker S.E."/>
        </authorList>
    </citation>
    <scope>NUCLEOTIDE SEQUENCE [LARGE SCALE GENOMIC DNA]</scope>
    <source>
        <strain evidence="2 3">IBT 23096</strain>
    </source>
</reference>
<keyword evidence="1" id="KW-0472">Membrane</keyword>
<keyword evidence="3" id="KW-1185">Reference proteome</keyword>